<keyword evidence="3" id="KW-1185">Reference proteome</keyword>
<dbReference type="AlphaFoldDB" id="A0A2T4ZDE3"/>
<feature type="transmembrane region" description="Helical" evidence="1">
    <location>
        <begin position="225"/>
        <end position="243"/>
    </location>
</feature>
<feature type="transmembrane region" description="Helical" evidence="1">
    <location>
        <begin position="274"/>
        <end position="294"/>
    </location>
</feature>
<keyword evidence="1" id="KW-0472">Membrane</keyword>
<evidence type="ECO:0000313" key="2">
    <source>
        <dbReference type="EMBL" id="PTM59886.1"/>
    </source>
</evidence>
<organism evidence="2 3">
    <name type="scientific">Desmospora activa DSM 45169</name>
    <dbReference type="NCBI Taxonomy" id="1121389"/>
    <lineage>
        <taxon>Bacteria</taxon>
        <taxon>Bacillati</taxon>
        <taxon>Bacillota</taxon>
        <taxon>Bacilli</taxon>
        <taxon>Bacillales</taxon>
        <taxon>Thermoactinomycetaceae</taxon>
        <taxon>Desmospora</taxon>
    </lineage>
</organism>
<keyword evidence="1" id="KW-0812">Transmembrane</keyword>
<proteinExistence type="predicted"/>
<dbReference type="EMBL" id="PZZP01000001">
    <property type="protein sequence ID" value="PTM59886.1"/>
    <property type="molecule type" value="Genomic_DNA"/>
</dbReference>
<keyword evidence="1" id="KW-1133">Transmembrane helix</keyword>
<sequence length="364" mass="40731">MQRYVSLLLISLTVFTIATSFTVLFASPTSAHNNNHGYMDITLKPGEAHINLILDFEELSQLVDIPIEWQTASTSELEKILADRKDSLYQPLAAGVRVYRDEVPCTPQIVNTVVSTLDEHPLAEIGLLYPCDGDATRIRYDLFFEDINRSHLNIAQIKGEGVDQEFLFTIADRELEVGERNWLRQGWQFISLGGKHIFTGYDHILFVLSLLLIATRLLQTVEIATAFTLGHSITLGLATLGVVTFPERIVESIIALSIVFVASQILFKRHLPHQWIVALLFGLVHGFGFAGILQEMELSHSSIASSLLFFNVGVELGQIAIIAVAFPLLAYIRRYPIYPRIAATSSIAMIAIGLYWFIQRSIVF</sequence>
<dbReference type="InterPro" id="IPR032809">
    <property type="entry name" value="Put_HupE_UreJ"/>
</dbReference>
<feature type="transmembrane region" description="Helical" evidence="1">
    <location>
        <begin position="249"/>
        <end position="267"/>
    </location>
</feature>
<feature type="transmembrane region" description="Helical" evidence="1">
    <location>
        <begin position="306"/>
        <end position="330"/>
    </location>
</feature>
<dbReference type="Pfam" id="PF13795">
    <property type="entry name" value="HupE_UreJ_2"/>
    <property type="match status" value="1"/>
</dbReference>
<accession>A0A2T4ZDE3</accession>
<dbReference type="OrthoDB" id="9808870at2"/>
<feature type="transmembrane region" description="Helical" evidence="1">
    <location>
        <begin position="200"/>
        <end position="218"/>
    </location>
</feature>
<protein>
    <submittedName>
        <fullName evidence="2">Hydrogenase/urease accessory protein HupE</fullName>
    </submittedName>
</protein>
<comment type="caution">
    <text evidence="2">The sequence shown here is derived from an EMBL/GenBank/DDBJ whole genome shotgun (WGS) entry which is preliminary data.</text>
</comment>
<feature type="transmembrane region" description="Helical" evidence="1">
    <location>
        <begin position="337"/>
        <end position="358"/>
    </location>
</feature>
<evidence type="ECO:0000313" key="3">
    <source>
        <dbReference type="Proteomes" id="UP000241639"/>
    </source>
</evidence>
<name>A0A2T4ZDE3_9BACL</name>
<gene>
    <name evidence="2" type="ORF">C8J48_2523</name>
</gene>
<evidence type="ECO:0000256" key="1">
    <source>
        <dbReference type="SAM" id="Phobius"/>
    </source>
</evidence>
<dbReference type="RefSeq" id="WP_107727235.1">
    <property type="nucleotide sequence ID" value="NZ_PZZP01000001.1"/>
</dbReference>
<reference evidence="2 3" key="1">
    <citation type="submission" date="2018-04" db="EMBL/GenBank/DDBJ databases">
        <title>Genomic Encyclopedia of Archaeal and Bacterial Type Strains, Phase II (KMG-II): from individual species to whole genera.</title>
        <authorList>
            <person name="Goeker M."/>
        </authorList>
    </citation>
    <scope>NUCLEOTIDE SEQUENCE [LARGE SCALE GENOMIC DNA]</scope>
    <source>
        <strain evidence="2 3">DSM 45169</strain>
    </source>
</reference>
<dbReference type="Proteomes" id="UP000241639">
    <property type="component" value="Unassembled WGS sequence"/>
</dbReference>